<dbReference type="NCBIfam" id="TIGR03780">
    <property type="entry name" value="Bac_Flav_CT_N"/>
    <property type="match status" value="1"/>
</dbReference>
<dbReference type="Pfam" id="PF13595">
    <property type="entry name" value="DUF4138"/>
    <property type="match status" value="1"/>
</dbReference>
<dbReference type="KEGG" id="capn:CBG49_10500"/>
<sequence>MRKLHLLLSVTMLTVTVQAQNEAKENTALSTEKKELLAQSGKVVPYPLQVAYDQTTHLIFPASIRYVDLGSENLVADKVKDAENVLRVKAAKTDFTDSTNLSVITQDGGFYSFEVSYHTTPQPLTIDFGRGMPQGNNVKSDILFSDTGWESPAVAQIIMSSIYHQKKNYIKHIGSENAGIQWLLKGIYVHNSKLYIDVQLSNRSNLPFEVDFIIFKIIDKKTTKKSIVQEVPVEPLRVYQPISLLKAHKEARSVYMLDQLTLSDDKVLRVEIFEKNGSRYQSFLITNEEIIAARPIEQFNLKF</sequence>
<keyword evidence="1" id="KW-0732">Signal</keyword>
<dbReference type="Proteomes" id="UP000197007">
    <property type="component" value="Chromosome"/>
</dbReference>
<dbReference type="InterPro" id="IPR022298">
    <property type="entry name" value="Conjug_transposon_TraN"/>
</dbReference>
<gene>
    <name evidence="2" type="primary">traN</name>
    <name evidence="2" type="ORF">CBG49_10500</name>
</gene>
<name>A0A1Z4BQ94_9FLAO</name>
<evidence type="ECO:0000313" key="3">
    <source>
        <dbReference type="Proteomes" id="UP000197007"/>
    </source>
</evidence>
<accession>A0A1Z4BQ94</accession>
<organism evidence="2 3">
    <name type="scientific">Capnocytophaga endodontalis</name>
    <dbReference type="NCBI Taxonomy" id="2708117"/>
    <lineage>
        <taxon>Bacteria</taxon>
        <taxon>Pseudomonadati</taxon>
        <taxon>Bacteroidota</taxon>
        <taxon>Flavobacteriia</taxon>
        <taxon>Flavobacteriales</taxon>
        <taxon>Flavobacteriaceae</taxon>
        <taxon>Capnocytophaga</taxon>
    </lineage>
</organism>
<dbReference type="EMBL" id="CP022022">
    <property type="protein sequence ID" value="ASF43465.1"/>
    <property type="molecule type" value="Genomic_DNA"/>
</dbReference>
<evidence type="ECO:0000313" key="2">
    <source>
        <dbReference type="EMBL" id="ASF43465.1"/>
    </source>
</evidence>
<feature type="signal peptide" evidence="1">
    <location>
        <begin position="1"/>
        <end position="19"/>
    </location>
</feature>
<evidence type="ECO:0000256" key="1">
    <source>
        <dbReference type="SAM" id="SignalP"/>
    </source>
</evidence>
<dbReference type="RefSeq" id="WP_088594432.1">
    <property type="nucleotide sequence ID" value="NZ_CP022022.1"/>
</dbReference>
<dbReference type="AlphaFoldDB" id="A0A1Z4BQ94"/>
<keyword evidence="3" id="KW-1185">Reference proteome</keyword>
<protein>
    <submittedName>
        <fullName evidence="2">Conjugative transposon protein TraN</fullName>
    </submittedName>
</protein>
<feature type="chain" id="PRO_5012599669" evidence="1">
    <location>
        <begin position="20"/>
        <end position="303"/>
    </location>
</feature>
<proteinExistence type="predicted"/>
<reference evidence="3" key="1">
    <citation type="submission" date="2017-06" db="EMBL/GenBank/DDBJ databases">
        <title>Complete genome sequence of Capnocytophaga sp. KCOM 1579 (=ChDC OS43) isolated from a human refractory periapical abscess lesion.</title>
        <authorList>
            <person name="Kook J.-K."/>
            <person name="Park S.-N."/>
            <person name="Lim Y.K."/>
            <person name="Roh H."/>
        </authorList>
    </citation>
    <scope>NUCLEOTIDE SEQUENCE [LARGE SCALE GENOMIC DNA]</scope>
    <source>
        <strain evidence="3">ChDC OS43</strain>
    </source>
</reference>